<dbReference type="PANTHER" id="PTHR46236">
    <property type="entry name" value="TRAF-LIKE SUPERFAMILY PROTEIN"/>
    <property type="match status" value="1"/>
</dbReference>
<sequence length="98" mass="11131">MAKRLAIICWVNLKLVYIYISDSLDFRLIETLGKSPQSLFVTELINAQNELIEVTKAGFKLYWLKSKLEDVSLERKKAVSDGSQDQQLEECGTDFVGS</sequence>
<protein>
    <submittedName>
        <fullName evidence="1">Predicted protein</fullName>
    </submittedName>
</protein>
<dbReference type="AlphaFoldDB" id="D7LK71"/>
<proteinExistence type="predicted"/>
<accession>D7LK71</accession>
<evidence type="ECO:0000313" key="2">
    <source>
        <dbReference type="Proteomes" id="UP000008694"/>
    </source>
</evidence>
<dbReference type="HOGENOM" id="CLU_2336497_0_0_1"/>
<organism evidence="2">
    <name type="scientific">Arabidopsis lyrata subsp. lyrata</name>
    <name type="common">Lyre-leaved rock-cress</name>
    <dbReference type="NCBI Taxonomy" id="81972"/>
    <lineage>
        <taxon>Eukaryota</taxon>
        <taxon>Viridiplantae</taxon>
        <taxon>Streptophyta</taxon>
        <taxon>Embryophyta</taxon>
        <taxon>Tracheophyta</taxon>
        <taxon>Spermatophyta</taxon>
        <taxon>Magnoliopsida</taxon>
        <taxon>eudicotyledons</taxon>
        <taxon>Gunneridae</taxon>
        <taxon>Pentapetalae</taxon>
        <taxon>rosids</taxon>
        <taxon>malvids</taxon>
        <taxon>Brassicales</taxon>
        <taxon>Brassicaceae</taxon>
        <taxon>Camelineae</taxon>
        <taxon>Arabidopsis</taxon>
    </lineage>
</organism>
<dbReference type="Proteomes" id="UP000008694">
    <property type="component" value="Unassembled WGS sequence"/>
</dbReference>
<dbReference type="InterPro" id="IPR050804">
    <property type="entry name" value="MCC"/>
</dbReference>
<dbReference type="PANTHER" id="PTHR46236:SF12">
    <property type="entry name" value="MATH DOMAIN-CONTAINING PROTEIN"/>
    <property type="match status" value="1"/>
</dbReference>
<gene>
    <name evidence="1" type="ORF">ARALYDRAFT_667880</name>
</gene>
<dbReference type="eggNOG" id="KOG1987">
    <property type="taxonomic scope" value="Eukaryota"/>
</dbReference>
<name>D7LK71_ARALL</name>
<dbReference type="Gramene" id="Al_scaffold_0004_599">
    <property type="protein sequence ID" value="Al_scaffold_0004_599"/>
    <property type="gene ID" value="Al_scaffold_0004_599"/>
</dbReference>
<keyword evidence="2" id="KW-1185">Reference proteome</keyword>
<evidence type="ECO:0000313" key="1">
    <source>
        <dbReference type="EMBL" id="EFH56926.1"/>
    </source>
</evidence>
<dbReference type="EMBL" id="GL348716">
    <property type="protein sequence ID" value="EFH56926.1"/>
    <property type="molecule type" value="Genomic_DNA"/>
</dbReference>
<reference evidence="2" key="1">
    <citation type="journal article" date="2011" name="Nat. Genet.">
        <title>The Arabidopsis lyrata genome sequence and the basis of rapid genome size change.</title>
        <authorList>
            <person name="Hu T.T."/>
            <person name="Pattyn P."/>
            <person name="Bakker E.G."/>
            <person name="Cao J."/>
            <person name="Cheng J.-F."/>
            <person name="Clark R.M."/>
            <person name="Fahlgren N."/>
            <person name="Fawcett J.A."/>
            <person name="Grimwood J."/>
            <person name="Gundlach H."/>
            <person name="Haberer G."/>
            <person name="Hollister J.D."/>
            <person name="Ossowski S."/>
            <person name="Ottilar R.P."/>
            <person name="Salamov A.A."/>
            <person name="Schneeberger K."/>
            <person name="Spannagl M."/>
            <person name="Wang X."/>
            <person name="Yang L."/>
            <person name="Nasrallah M.E."/>
            <person name="Bergelson J."/>
            <person name="Carrington J.C."/>
            <person name="Gaut B.S."/>
            <person name="Schmutz J."/>
            <person name="Mayer K.F.X."/>
            <person name="Van de Peer Y."/>
            <person name="Grigoriev I.V."/>
            <person name="Nordborg M."/>
            <person name="Weigel D."/>
            <person name="Guo Y.-L."/>
        </authorList>
    </citation>
    <scope>NUCLEOTIDE SEQUENCE [LARGE SCALE GENOMIC DNA]</scope>
    <source>
        <strain evidence="2">cv. MN47</strain>
    </source>
</reference>